<keyword evidence="3" id="KW-1185">Reference proteome</keyword>
<name>A0A4Y2RIZ8_ARAVE</name>
<dbReference type="EMBL" id="BGPR01017280">
    <property type="protein sequence ID" value="GBN75683.1"/>
    <property type="molecule type" value="Genomic_DNA"/>
</dbReference>
<evidence type="ECO:0000313" key="3">
    <source>
        <dbReference type="Proteomes" id="UP000499080"/>
    </source>
</evidence>
<comment type="caution">
    <text evidence="2">The sequence shown here is derived from an EMBL/GenBank/DDBJ whole genome shotgun (WGS) entry which is preliminary data.</text>
</comment>
<dbReference type="Proteomes" id="UP000499080">
    <property type="component" value="Unassembled WGS sequence"/>
</dbReference>
<dbReference type="AlphaFoldDB" id="A0A4Y2RIZ8"/>
<evidence type="ECO:0000256" key="1">
    <source>
        <dbReference type="SAM" id="MobiDB-lite"/>
    </source>
</evidence>
<proteinExistence type="predicted"/>
<gene>
    <name evidence="2" type="ORF">AVEN_121955_1</name>
</gene>
<sequence>MKEGTRPQLGDLSSLRTNHQEARQQPLPCILKVRCLKERERREERRKKLNRRSATFVVFVCESEVRKSELRTTNGRVLTPCVAESISAEKGPFGGPFAFYRAFV</sequence>
<protein>
    <submittedName>
        <fullName evidence="2">Uncharacterized protein</fullName>
    </submittedName>
</protein>
<reference evidence="2 3" key="1">
    <citation type="journal article" date="2019" name="Sci. Rep.">
        <title>Orb-weaving spider Araneus ventricosus genome elucidates the spidroin gene catalogue.</title>
        <authorList>
            <person name="Kono N."/>
            <person name="Nakamura H."/>
            <person name="Ohtoshi R."/>
            <person name="Moran D.A.P."/>
            <person name="Shinohara A."/>
            <person name="Yoshida Y."/>
            <person name="Fujiwara M."/>
            <person name="Mori M."/>
            <person name="Tomita M."/>
            <person name="Arakawa K."/>
        </authorList>
    </citation>
    <scope>NUCLEOTIDE SEQUENCE [LARGE SCALE GENOMIC DNA]</scope>
</reference>
<accession>A0A4Y2RIZ8</accession>
<organism evidence="2 3">
    <name type="scientific">Araneus ventricosus</name>
    <name type="common">Orbweaver spider</name>
    <name type="synonym">Epeira ventricosa</name>
    <dbReference type="NCBI Taxonomy" id="182803"/>
    <lineage>
        <taxon>Eukaryota</taxon>
        <taxon>Metazoa</taxon>
        <taxon>Ecdysozoa</taxon>
        <taxon>Arthropoda</taxon>
        <taxon>Chelicerata</taxon>
        <taxon>Arachnida</taxon>
        <taxon>Araneae</taxon>
        <taxon>Araneomorphae</taxon>
        <taxon>Entelegynae</taxon>
        <taxon>Araneoidea</taxon>
        <taxon>Araneidae</taxon>
        <taxon>Araneus</taxon>
    </lineage>
</organism>
<evidence type="ECO:0000313" key="2">
    <source>
        <dbReference type="EMBL" id="GBN75683.1"/>
    </source>
</evidence>
<feature type="region of interest" description="Disordered" evidence="1">
    <location>
        <begin position="1"/>
        <end position="23"/>
    </location>
</feature>